<sequence length="661" mass="71738">MARGTRRSGRGRAAARTRNGGRTPRRGLQRASRALRPGRAPLRRDLRAGPAVGRPCDRLRQCGPRLSHRLGPGDDRAGARACVSRDRVAALRFRRDRRQSAFARRRRRGPVFRRAGRRRPRRGGRDAGAGVRKRRADGTLQRLLRRLQRRRPRPARHRPRNDQHRAVRLGPARGHPRGAALRPPLDRRLRRDALEAQRRRAFAEGPAPGGSGGQIRDAAAVPEAFGAFRARARGTDSRGEALSRGPPPLSVPGGPQGQCLGGLFGGRPRPARTRHLFRQGRASPRALSERETRHGRRLRPQLHPQGRARAPARDAEGRLRGVRRAAALAASLIAASPAVAEPCLRGVNVAGAEFGDLPGRPNFDYAYPSSEALARIAATGATAIRLPFRWERLQPRLGAAFDAAELKRLEDAVDAAKAAGLAVVLDPHNYAHYRGAMIGAKTAPLSAFADFWSRLAIRFKTKPTVVFSLMNEPYDIGAAEWAEAANAAIAAIRKTGALNFLIVPGTAYTGAHSWGSALSTGRNDVEMLAVSDPLGRMAFDFHQYLDADFSGRSPDCPAADRAIKAIDDVSAWLKQNGLRGFLGEVAASSQAPCVEAMKTMIGKLNAAPDLWIGWTVWSAGAWWPKDYMFNLEPTASGEAPQMAALKPLMAGGSACDLSARP</sequence>
<dbReference type="SUPFAM" id="SSF51445">
    <property type="entry name" value="(Trans)glycosidases"/>
    <property type="match status" value="1"/>
</dbReference>
<gene>
    <name evidence="5" type="ORF">DI565_02190</name>
</gene>
<keyword evidence="2" id="KW-0326">Glycosidase</keyword>
<feature type="region of interest" description="Disordered" evidence="3">
    <location>
        <begin position="1"/>
        <end position="79"/>
    </location>
</feature>
<dbReference type="Proteomes" id="UP000249577">
    <property type="component" value="Unassembled WGS sequence"/>
</dbReference>
<dbReference type="InterPro" id="IPR001547">
    <property type="entry name" value="Glyco_hydro_5"/>
</dbReference>
<dbReference type="EMBL" id="QFPN01000001">
    <property type="protein sequence ID" value="PZQ19378.1"/>
    <property type="molecule type" value="Genomic_DNA"/>
</dbReference>
<protein>
    <recommendedName>
        <fullName evidence="4">Glycoside hydrolase family 5 domain-containing protein</fullName>
    </recommendedName>
</protein>
<organism evidence="5 6">
    <name type="scientific">Ancylobacter novellus</name>
    <name type="common">Thiobacillus novellus</name>
    <dbReference type="NCBI Taxonomy" id="921"/>
    <lineage>
        <taxon>Bacteria</taxon>
        <taxon>Pseudomonadati</taxon>
        <taxon>Pseudomonadota</taxon>
        <taxon>Alphaproteobacteria</taxon>
        <taxon>Hyphomicrobiales</taxon>
        <taxon>Xanthobacteraceae</taxon>
        <taxon>Ancylobacter</taxon>
    </lineage>
</organism>
<evidence type="ECO:0000313" key="5">
    <source>
        <dbReference type="EMBL" id="PZQ19378.1"/>
    </source>
</evidence>
<evidence type="ECO:0000259" key="4">
    <source>
        <dbReference type="Pfam" id="PF00150"/>
    </source>
</evidence>
<comment type="caution">
    <text evidence="5">The sequence shown here is derived from an EMBL/GenBank/DDBJ whole genome shotgun (WGS) entry which is preliminary data.</text>
</comment>
<dbReference type="PANTHER" id="PTHR34142">
    <property type="entry name" value="ENDO-BETA-1,4-GLUCANASE A"/>
    <property type="match status" value="1"/>
</dbReference>
<evidence type="ECO:0000256" key="2">
    <source>
        <dbReference type="ARBA" id="ARBA00023295"/>
    </source>
</evidence>
<feature type="compositionally biased region" description="Basic residues" evidence="3">
    <location>
        <begin position="269"/>
        <end position="278"/>
    </location>
</feature>
<name>A0A2W5KV78_ANCNO</name>
<dbReference type="Gene3D" id="3.20.20.80">
    <property type="entry name" value="Glycosidases"/>
    <property type="match status" value="1"/>
</dbReference>
<accession>A0A2W5KV78</accession>
<feature type="compositionally biased region" description="Gly residues" evidence="3">
    <location>
        <begin position="254"/>
        <end position="265"/>
    </location>
</feature>
<feature type="compositionally biased region" description="Low complexity" evidence="3">
    <location>
        <begin position="30"/>
        <end position="40"/>
    </location>
</feature>
<dbReference type="PANTHER" id="PTHR34142:SF1">
    <property type="entry name" value="GLYCOSIDE HYDROLASE FAMILY 5 DOMAIN-CONTAINING PROTEIN"/>
    <property type="match status" value="1"/>
</dbReference>
<evidence type="ECO:0000313" key="6">
    <source>
        <dbReference type="Proteomes" id="UP000249577"/>
    </source>
</evidence>
<dbReference type="InterPro" id="IPR017853">
    <property type="entry name" value="GH"/>
</dbReference>
<feature type="compositionally biased region" description="Basic residues" evidence="3">
    <location>
        <begin position="1"/>
        <end position="15"/>
    </location>
</feature>
<proteinExistence type="predicted"/>
<dbReference type="GO" id="GO:0004553">
    <property type="term" value="F:hydrolase activity, hydrolyzing O-glycosyl compounds"/>
    <property type="evidence" value="ECO:0007669"/>
    <property type="project" value="InterPro"/>
</dbReference>
<dbReference type="Pfam" id="PF00150">
    <property type="entry name" value="Cellulase"/>
    <property type="match status" value="1"/>
</dbReference>
<feature type="region of interest" description="Disordered" evidence="3">
    <location>
        <begin position="231"/>
        <end position="316"/>
    </location>
</feature>
<feature type="region of interest" description="Disordered" evidence="3">
    <location>
        <begin position="100"/>
        <end position="188"/>
    </location>
</feature>
<feature type="domain" description="Glycoside hydrolase family 5" evidence="4">
    <location>
        <begin position="367"/>
        <end position="619"/>
    </location>
</feature>
<reference evidence="5 6" key="1">
    <citation type="submission" date="2017-08" db="EMBL/GenBank/DDBJ databases">
        <title>Infants hospitalized years apart are colonized by the same room-sourced microbial strains.</title>
        <authorList>
            <person name="Brooks B."/>
            <person name="Olm M.R."/>
            <person name="Firek B.A."/>
            <person name="Baker R."/>
            <person name="Thomas B.C."/>
            <person name="Morowitz M.J."/>
            <person name="Banfield J.F."/>
        </authorList>
    </citation>
    <scope>NUCLEOTIDE SEQUENCE [LARGE SCALE GENOMIC DNA]</scope>
    <source>
        <strain evidence="5">S2_005_003_R2_43</strain>
    </source>
</reference>
<evidence type="ECO:0000256" key="3">
    <source>
        <dbReference type="SAM" id="MobiDB-lite"/>
    </source>
</evidence>
<keyword evidence="1" id="KW-0378">Hydrolase</keyword>
<dbReference type="GO" id="GO:0009251">
    <property type="term" value="P:glucan catabolic process"/>
    <property type="evidence" value="ECO:0007669"/>
    <property type="project" value="TreeGrafter"/>
</dbReference>
<evidence type="ECO:0000256" key="1">
    <source>
        <dbReference type="ARBA" id="ARBA00022801"/>
    </source>
</evidence>
<dbReference type="AlphaFoldDB" id="A0A2W5KV78"/>
<feature type="compositionally biased region" description="Basic residues" evidence="3">
    <location>
        <begin position="100"/>
        <end position="122"/>
    </location>
</feature>
<feature type="compositionally biased region" description="Basic residues" evidence="3">
    <location>
        <begin position="143"/>
        <end position="159"/>
    </location>
</feature>